<evidence type="ECO:0000256" key="6">
    <source>
        <dbReference type="SAM" id="MobiDB-lite"/>
    </source>
</evidence>
<dbReference type="InterPro" id="IPR013320">
    <property type="entry name" value="ConA-like_dom_sf"/>
</dbReference>
<evidence type="ECO:0000256" key="1">
    <source>
        <dbReference type="ARBA" id="ARBA00004498"/>
    </source>
</evidence>
<keyword evidence="3" id="KW-0272">Extracellular matrix</keyword>
<name>A0A9N7UQE7_PLEPL</name>
<dbReference type="InterPro" id="IPR001791">
    <property type="entry name" value="Laminin_G"/>
</dbReference>
<feature type="compositionally biased region" description="Basic and acidic residues" evidence="6">
    <location>
        <begin position="432"/>
        <end position="445"/>
    </location>
</feature>
<dbReference type="Proteomes" id="UP001153269">
    <property type="component" value="Unassembled WGS sequence"/>
</dbReference>
<dbReference type="InterPro" id="IPR008160">
    <property type="entry name" value="Collagen"/>
</dbReference>
<keyword evidence="9" id="KW-1185">Reference proteome</keyword>
<dbReference type="GO" id="GO:0031012">
    <property type="term" value="C:extracellular matrix"/>
    <property type="evidence" value="ECO:0007669"/>
    <property type="project" value="TreeGrafter"/>
</dbReference>
<evidence type="ECO:0000256" key="2">
    <source>
        <dbReference type="ARBA" id="ARBA00022525"/>
    </source>
</evidence>
<sequence>MEFSVFRCERIHNALKTRLRFDRSDHIRSHTSISVSVNVSWVRMKDHLTSTTQLTSSDQVQFHYEPKHFSQMVNSATNVSLSMDSQRCPTFHIGLYGSLMMATQQAFGPRFSDEFSLLMELRSSQMEDSSVVTLINSQHHVHLQLRLGPSSLIFISTQHREYEFTVGSLLDGRWHRVALSVSPLWLEVYVDCSLVERVNWAYPWQRISTDGVLMIGGSLDGSETPFEGALRQITFVMGDPDTARDQCTLNQPSCNLPPSRKKQDHLSERNPADTTNQDAADQSQGFILVDELHIVWTANTEDGSQGIPGLVGRRGEPGPLGHPGLPTLYLWRNSEDDWMAFRRSSFAQMLRAGWPVKPGPPGPTGEIGKPGLPGIPGDPGDRGMPGQRGHMGDSGPRGAPGKTGSVGRSGSQGVDGSCGPPGLPGLKGPRGFKGERALPGEKGDEGLTGEPGPRGDRGRTGAKGYKGEPGGDGPVGPPGPLGKRGTQGLPGPPGPQGDSGHDEMMGPPGSVGAPGTTGGIGPPGVDGFEGDQGPTGPRGRKGPHGPSGLAGATGPHGPQGTQGQSGNRGPSGPKGEMGEIGPMGKTGSPGIEGPMGMFGSPGPKGYPGATISESLQEDRAQSRDRLEVMDPKEARCVK</sequence>
<keyword evidence="2" id="KW-0964">Secreted</keyword>
<dbReference type="PANTHER" id="PTHR24023:SF1082">
    <property type="entry name" value="COLLAGEN TRIPLE HELIX REPEAT"/>
    <property type="match status" value="1"/>
</dbReference>
<organism evidence="8 9">
    <name type="scientific">Pleuronectes platessa</name>
    <name type="common">European plaice</name>
    <dbReference type="NCBI Taxonomy" id="8262"/>
    <lineage>
        <taxon>Eukaryota</taxon>
        <taxon>Metazoa</taxon>
        <taxon>Chordata</taxon>
        <taxon>Craniata</taxon>
        <taxon>Vertebrata</taxon>
        <taxon>Euteleostomi</taxon>
        <taxon>Actinopterygii</taxon>
        <taxon>Neopterygii</taxon>
        <taxon>Teleostei</taxon>
        <taxon>Neoteleostei</taxon>
        <taxon>Acanthomorphata</taxon>
        <taxon>Carangaria</taxon>
        <taxon>Pleuronectiformes</taxon>
        <taxon>Pleuronectoidei</taxon>
        <taxon>Pleuronectidae</taxon>
        <taxon>Pleuronectes</taxon>
    </lineage>
</organism>
<feature type="compositionally biased region" description="Gly residues" evidence="6">
    <location>
        <begin position="515"/>
        <end position="524"/>
    </location>
</feature>
<dbReference type="SUPFAM" id="SSF49899">
    <property type="entry name" value="Concanavalin A-like lectins/glucanases"/>
    <property type="match status" value="1"/>
</dbReference>
<dbReference type="Gene3D" id="2.60.120.200">
    <property type="match status" value="1"/>
</dbReference>
<keyword evidence="4" id="KW-0732">Signal</keyword>
<feature type="region of interest" description="Disordered" evidence="6">
    <location>
        <begin position="357"/>
        <end position="638"/>
    </location>
</feature>
<dbReference type="InterPro" id="IPR050149">
    <property type="entry name" value="Collagen_superfamily"/>
</dbReference>
<feature type="region of interest" description="Disordered" evidence="6">
    <location>
        <begin position="250"/>
        <end position="280"/>
    </location>
</feature>
<reference evidence="8" key="1">
    <citation type="submission" date="2020-03" db="EMBL/GenBank/DDBJ databases">
        <authorList>
            <person name="Weist P."/>
        </authorList>
    </citation>
    <scope>NUCLEOTIDE SEQUENCE</scope>
</reference>
<dbReference type="Pfam" id="PF02210">
    <property type="entry name" value="Laminin_G_2"/>
    <property type="match status" value="1"/>
</dbReference>
<feature type="compositionally biased region" description="Basic and acidic residues" evidence="6">
    <location>
        <begin position="616"/>
        <end position="638"/>
    </location>
</feature>
<protein>
    <recommendedName>
        <fullName evidence="7">Thrombospondin-like N-terminal domain-containing protein</fullName>
    </recommendedName>
</protein>
<dbReference type="AlphaFoldDB" id="A0A9N7UQE7"/>
<comment type="subcellular location">
    <subcellularLocation>
        <location evidence="1">Secreted</location>
        <location evidence="1">Extracellular space</location>
        <location evidence="1">Extracellular matrix</location>
    </subcellularLocation>
</comment>
<evidence type="ECO:0000313" key="9">
    <source>
        <dbReference type="Proteomes" id="UP001153269"/>
    </source>
</evidence>
<dbReference type="Pfam" id="PF01391">
    <property type="entry name" value="Collagen"/>
    <property type="match status" value="2"/>
</dbReference>
<dbReference type="CDD" id="cd00110">
    <property type="entry name" value="LamG"/>
    <property type="match status" value="1"/>
</dbReference>
<gene>
    <name evidence="8" type="ORF">PLEPLA_LOCUS22763</name>
</gene>
<accession>A0A9N7UQE7</accession>
<dbReference type="InterPro" id="IPR048287">
    <property type="entry name" value="TSPN-like_N"/>
</dbReference>
<dbReference type="SMART" id="SM00210">
    <property type="entry name" value="TSPN"/>
    <property type="match status" value="1"/>
</dbReference>
<dbReference type="PANTHER" id="PTHR24023">
    <property type="entry name" value="COLLAGEN ALPHA"/>
    <property type="match status" value="1"/>
</dbReference>
<dbReference type="EMBL" id="CADEAL010001685">
    <property type="protein sequence ID" value="CAB1434715.1"/>
    <property type="molecule type" value="Genomic_DNA"/>
</dbReference>
<feature type="compositionally biased region" description="Low complexity" evidence="6">
    <location>
        <begin position="550"/>
        <end position="565"/>
    </location>
</feature>
<evidence type="ECO:0000256" key="3">
    <source>
        <dbReference type="ARBA" id="ARBA00022530"/>
    </source>
</evidence>
<evidence type="ECO:0000256" key="5">
    <source>
        <dbReference type="ARBA" id="ARBA00022737"/>
    </source>
</evidence>
<evidence type="ECO:0000256" key="4">
    <source>
        <dbReference type="ARBA" id="ARBA00022729"/>
    </source>
</evidence>
<keyword evidence="5" id="KW-0677">Repeat</keyword>
<feature type="domain" description="Thrombospondin-like N-terminal" evidence="7">
    <location>
        <begin position="70"/>
        <end position="239"/>
    </location>
</feature>
<comment type="caution">
    <text evidence="8">The sequence shown here is derived from an EMBL/GenBank/DDBJ whole genome shotgun (WGS) entry which is preliminary data.</text>
</comment>
<evidence type="ECO:0000259" key="7">
    <source>
        <dbReference type="SMART" id="SM00210"/>
    </source>
</evidence>
<evidence type="ECO:0000313" key="8">
    <source>
        <dbReference type="EMBL" id="CAB1434715.1"/>
    </source>
</evidence>
<proteinExistence type="predicted"/>
<dbReference type="GO" id="GO:0005615">
    <property type="term" value="C:extracellular space"/>
    <property type="evidence" value="ECO:0007669"/>
    <property type="project" value="TreeGrafter"/>
</dbReference>